<dbReference type="Proteomes" id="UP000290189">
    <property type="component" value="Unassembled WGS sequence"/>
</dbReference>
<organism evidence="2 4">
    <name type="scientific">Plasmodiophora brassicae</name>
    <name type="common">Clubroot disease agent</name>
    <dbReference type="NCBI Taxonomy" id="37360"/>
    <lineage>
        <taxon>Eukaryota</taxon>
        <taxon>Sar</taxon>
        <taxon>Rhizaria</taxon>
        <taxon>Endomyxa</taxon>
        <taxon>Phytomyxea</taxon>
        <taxon>Plasmodiophorida</taxon>
        <taxon>Plasmodiophoridae</taxon>
        <taxon>Plasmodiophora</taxon>
    </lineage>
</organism>
<keyword evidence="4" id="KW-1185">Reference proteome</keyword>
<reference evidence="3 5" key="2">
    <citation type="submission" date="2018-03" db="EMBL/GenBank/DDBJ databases">
        <authorList>
            <person name="Fogelqvist J."/>
        </authorList>
    </citation>
    <scope>NUCLEOTIDE SEQUENCE [LARGE SCALE GENOMIC DNA]</scope>
</reference>
<sequence length="507" mass="54114">MMARGTGSRVYSCRASLSASICCPTDIWVTVTGDGSLFASRGVRRDMPATPTERIVYSKAELRALSLAPAANVKPADLLHVVDRVRVRPHHAQEDSHATKSSRSRTRAASHISGSSGSGARWSKHDGVRHSSSSSVTLSSRHWDSQQRDRPAERTTSDRRAGNHHGLRDDDDAEAPEWADGTVNFTENFDFSQAMLDRDRPAVAAPAPTVEPTPPPVPTSTRSRFAFATGVEEEQQRQEQAPTPSTSPTQALGKDDSTPPARSRFKFVMDSSPEKPAAAAAEQQPVAPHTEARSRFGFVLDNSPEVQRRPSPPAPPSVDIGRPYAQPDASDASHPKGTPIEVNAMFQMFATMSTASNLPPPPVPPPARYPPMHYVPPPPHFPMPTRAMPPPPLAAYAPVPVAAASASSPTAAQPAIAPVAQARTTRRGVPLANVPARTAPPAYVRSYMQLTDQPVSGAVQGGYAPPGLIVHPGRAAPPLAPFPTQAPRYPPQPQGGMIPFRQTGAPL</sequence>
<feature type="compositionally biased region" description="Basic and acidic residues" evidence="1">
    <location>
        <begin position="141"/>
        <end position="161"/>
    </location>
</feature>
<feature type="compositionally biased region" description="Low complexity" evidence="1">
    <location>
        <begin position="274"/>
        <end position="288"/>
    </location>
</feature>
<keyword evidence="3" id="KW-0496">Mitochondrion</keyword>
<evidence type="ECO:0000313" key="2">
    <source>
        <dbReference type="EMBL" id="CEO98950.1"/>
    </source>
</evidence>
<feature type="compositionally biased region" description="Basic and acidic residues" evidence="1">
    <location>
        <begin position="88"/>
        <end position="98"/>
    </location>
</feature>
<protein>
    <submittedName>
        <fullName evidence="2">Uncharacterized protein</fullName>
    </submittedName>
</protein>
<feature type="region of interest" description="Disordered" evidence="1">
    <location>
        <begin position="229"/>
        <end position="338"/>
    </location>
</feature>
<geneLocation type="mitochondrion" evidence="3"/>
<reference evidence="2 4" key="1">
    <citation type="submission" date="2015-02" db="EMBL/GenBank/DDBJ databases">
        <authorList>
            <person name="Chooi Y.-H."/>
        </authorList>
    </citation>
    <scope>NUCLEOTIDE SEQUENCE [LARGE SCALE GENOMIC DNA]</scope>
    <source>
        <strain evidence="2">E3</strain>
    </source>
</reference>
<dbReference type="EMBL" id="CDSF01000088">
    <property type="protein sequence ID" value="CEO98950.1"/>
    <property type="molecule type" value="Genomic_DNA"/>
</dbReference>
<evidence type="ECO:0000313" key="4">
    <source>
        <dbReference type="Proteomes" id="UP000039324"/>
    </source>
</evidence>
<evidence type="ECO:0000313" key="5">
    <source>
        <dbReference type="Proteomes" id="UP000290189"/>
    </source>
</evidence>
<accession>A0A0G4IUK1</accession>
<feature type="region of interest" description="Disordered" evidence="1">
    <location>
        <begin position="88"/>
        <end position="177"/>
    </location>
</feature>
<dbReference type="AlphaFoldDB" id="A0A0G4IUK1"/>
<dbReference type="OMA" id="EDSHATK"/>
<dbReference type="EMBL" id="OVEO01000004">
    <property type="protein sequence ID" value="SPQ95723.1"/>
    <property type="molecule type" value="Genomic_DNA"/>
</dbReference>
<proteinExistence type="predicted"/>
<evidence type="ECO:0000256" key="1">
    <source>
        <dbReference type="SAM" id="MobiDB-lite"/>
    </source>
</evidence>
<feature type="compositionally biased region" description="Polar residues" evidence="1">
    <location>
        <begin position="238"/>
        <end position="250"/>
    </location>
</feature>
<name>A0A0G4IUK1_PLABS</name>
<feature type="compositionally biased region" description="Low complexity" evidence="1">
    <location>
        <begin position="131"/>
        <end position="140"/>
    </location>
</feature>
<gene>
    <name evidence="2" type="ORF">PBRA_007064</name>
    <name evidence="3" type="ORF">PLBR_LOCUS2938</name>
</gene>
<evidence type="ECO:0000313" key="3">
    <source>
        <dbReference type="EMBL" id="SPQ95723.1"/>
    </source>
</evidence>
<feature type="compositionally biased region" description="Low complexity" evidence="1">
    <location>
        <begin position="109"/>
        <end position="120"/>
    </location>
</feature>
<dbReference type="Proteomes" id="UP000039324">
    <property type="component" value="Unassembled WGS sequence"/>
</dbReference>